<evidence type="ECO:0000256" key="4">
    <source>
        <dbReference type="SAM" id="MobiDB-lite"/>
    </source>
</evidence>
<dbReference type="InterPro" id="IPR023780">
    <property type="entry name" value="Chromo_domain"/>
</dbReference>
<feature type="region of interest" description="Disordered" evidence="4">
    <location>
        <begin position="1"/>
        <end position="22"/>
    </location>
</feature>
<evidence type="ECO:0000256" key="2">
    <source>
        <dbReference type="ARBA" id="ARBA00011353"/>
    </source>
</evidence>
<dbReference type="InterPro" id="IPR051219">
    <property type="entry name" value="Heterochromatin_chromo-domain"/>
</dbReference>
<dbReference type="SMART" id="SM00298">
    <property type="entry name" value="CHROMO"/>
    <property type="match status" value="1"/>
</dbReference>
<comment type="subunit">
    <text evidence="2">Component of the NuA4 histone acetyltransferase complex.</text>
</comment>
<dbReference type="GO" id="GO:0006338">
    <property type="term" value="P:chromatin remodeling"/>
    <property type="evidence" value="ECO:0007669"/>
    <property type="project" value="UniProtKB-ARBA"/>
</dbReference>
<name>A0A8H6EBU2_PETAA</name>
<evidence type="ECO:0000313" key="6">
    <source>
        <dbReference type="EMBL" id="KAF5866163.1"/>
    </source>
</evidence>
<evidence type="ECO:0000256" key="1">
    <source>
        <dbReference type="ARBA" id="ARBA00004123"/>
    </source>
</evidence>
<organism evidence="6 7">
    <name type="scientific">Petromyces alliaceus</name>
    <name type="common">Aspergillus alliaceus</name>
    <dbReference type="NCBI Taxonomy" id="209559"/>
    <lineage>
        <taxon>Eukaryota</taxon>
        <taxon>Fungi</taxon>
        <taxon>Dikarya</taxon>
        <taxon>Ascomycota</taxon>
        <taxon>Pezizomycotina</taxon>
        <taxon>Eurotiomycetes</taxon>
        <taxon>Eurotiomycetidae</taxon>
        <taxon>Eurotiales</taxon>
        <taxon>Aspergillaceae</taxon>
        <taxon>Aspergillus</taxon>
        <taxon>Aspergillus subgen. Circumdati</taxon>
    </lineage>
</organism>
<evidence type="ECO:0000313" key="7">
    <source>
        <dbReference type="Proteomes" id="UP000541154"/>
    </source>
</evidence>
<feature type="region of interest" description="Disordered" evidence="4">
    <location>
        <begin position="241"/>
        <end position="321"/>
    </location>
</feature>
<dbReference type="Gene3D" id="2.40.50.40">
    <property type="match status" value="1"/>
</dbReference>
<feature type="compositionally biased region" description="Polar residues" evidence="4">
    <location>
        <begin position="937"/>
        <end position="950"/>
    </location>
</feature>
<comment type="subcellular location">
    <subcellularLocation>
        <location evidence="1">Nucleus</location>
    </subcellularLocation>
</comment>
<feature type="compositionally biased region" description="Polar residues" evidence="4">
    <location>
        <begin position="280"/>
        <end position="291"/>
    </location>
</feature>
<dbReference type="PANTHER" id="PTHR22812">
    <property type="entry name" value="CHROMOBOX PROTEIN"/>
    <property type="match status" value="1"/>
</dbReference>
<accession>A0A8H6EBU2</accession>
<dbReference type="GO" id="GO:0005634">
    <property type="term" value="C:nucleus"/>
    <property type="evidence" value="ECO:0007669"/>
    <property type="project" value="UniProtKB-SubCell"/>
</dbReference>
<keyword evidence="3" id="KW-0539">Nucleus</keyword>
<dbReference type="AlphaFoldDB" id="A0A8H6EBU2"/>
<evidence type="ECO:0000259" key="5">
    <source>
        <dbReference type="PROSITE" id="PS50013"/>
    </source>
</evidence>
<evidence type="ECO:0000256" key="3">
    <source>
        <dbReference type="ARBA" id="ARBA00023242"/>
    </source>
</evidence>
<dbReference type="InterPro" id="IPR016197">
    <property type="entry name" value="Chromo-like_dom_sf"/>
</dbReference>
<dbReference type="Proteomes" id="UP000541154">
    <property type="component" value="Unassembled WGS sequence"/>
</dbReference>
<dbReference type="SUPFAM" id="SSF54160">
    <property type="entry name" value="Chromo domain-like"/>
    <property type="match status" value="1"/>
</dbReference>
<dbReference type="InterPro" id="IPR000953">
    <property type="entry name" value="Chromo/chromo_shadow_dom"/>
</dbReference>
<feature type="region of interest" description="Disordered" evidence="4">
    <location>
        <begin position="152"/>
        <end position="206"/>
    </location>
</feature>
<feature type="compositionally biased region" description="Low complexity" evidence="4">
    <location>
        <begin position="951"/>
        <end position="960"/>
    </location>
</feature>
<feature type="compositionally biased region" description="Basic residues" evidence="4">
    <location>
        <begin position="970"/>
        <end position="979"/>
    </location>
</feature>
<protein>
    <recommendedName>
        <fullName evidence="5">Chromo domain-containing protein</fullName>
    </recommendedName>
</protein>
<feature type="compositionally biased region" description="Polar residues" evidence="4">
    <location>
        <begin position="241"/>
        <end position="266"/>
    </location>
</feature>
<dbReference type="Pfam" id="PF00385">
    <property type="entry name" value="Chromo"/>
    <property type="match status" value="1"/>
</dbReference>
<reference evidence="6 7" key="1">
    <citation type="submission" date="2019-04" db="EMBL/GenBank/DDBJ databases">
        <title>Aspergillus burnettii sp. nov., novel species from soil in southeast Queensland.</title>
        <authorList>
            <person name="Gilchrist C.L.M."/>
            <person name="Pitt J.I."/>
            <person name="Lange L."/>
            <person name="Lacey H.J."/>
            <person name="Vuong D."/>
            <person name="Midgley D.J."/>
            <person name="Greenfield P."/>
            <person name="Bradbury M."/>
            <person name="Lacey E."/>
            <person name="Busk P.K."/>
            <person name="Pilgaard B."/>
            <person name="Chooi Y.H."/>
            <person name="Piggott A.M."/>
        </authorList>
    </citation>
    <scope>NUCLEOTIDE SEQUENCE [LARGE SCALE GENOMIC DNA]</scope>
    <source>
        <strain evidence="6 7">FRR 5400</strain>
    </source>
</reference>
<gene>
    <name evidence="6" type="ORF">ETB97_000697</name>
</gene>
<feature type="domain" description="Chromo" evidence="5">
    <location>
        <begin position="23"/>
        <end position="81"/>
    </location>
</feature>
<feature type="compositionally biased region" description="Polar residues" evidence="4">
    <location>
        <begin position="152"/>
        <end position="162"/>
    </location>
</feature>
<comment type="caution">
    <text evidence="6">The sequence shown here is derived from an EMBL/GenBank/DDBJ whole genome shotgun (WGS) entry which is preliminary data.</text>
</comment>
<dbReference type="PROSITE" id="PS50013">
    <property type="entry name" value="CHROMO_2"/>
    <property type="match status" value="1"/>
</dbReference>
<feature type="region of interest" description="Disordered" evidence="4">
    <location>
        <begin position="931"/>
        <end position="979"/>
    </location>
</feature>
<sequence length="979" mass="110887">MADASDDDVSLTSTVPSPPKENYFVDTIHAERETSRGVEYLVGWEDYPIERCTWETAAQFDNEQTILDWKAKKREIEAGRLPAFDLAVFDRRLHQVEEAYQKRKKKRQAKRNKLTEKKLEESDTDFSIGLKGFGDAEVEPMTSCRARVSDVYPNSATDSSQAAPPPPRLSRWGPARPPLVGFGTGPGGLIRSRPRKSFLADSSAPPKMFKNLSIKNRCEKARAYEPAPDISQLELIRPSEWPSTSAAHSAKPASQNLTSLNAQKTGGSPKRRSGDASAIDTFSSQPQNSFVDDSHSPKRTPSDTNRSHRVPDFPEGSVLPRREPGSRAIFIKGPYFVNPGELLITMYYGPDRKEIGEARLCGLDNIRRNRFMRTKKGNRLEIWFQHLCNLADYNTLCKQTYNEKYLNSWIEGFDDSEPNIYKFGEELRRRNLVAIHTPAVKSHDVLLVYPPNSEDFWFLSGCFKGPPRVFLHTAVRSPFGPLQQSVLGNSKGQHGHLTGANTVTYHPSPSNTVLANKQASETLCERIYQNQDNRFPVVESPKTFTAPELDSEMNTAPPQTNVSNLRDSISTARRILPGIDSMDIDQPPMTAASSNNMQPPPTMQAFNLDSYFEEKFGMTFHTLVSAPKQGGLSGSGSFCVLFPQEPGASEEECQLVVEFLKAQSSDRYRAIIYSNRTPEDWEKFTQAKTGVILIHENFLDYYKLRSLNKLYMQPAFSFWSFSLSRESGDNQPHFRRMFPIGGVALITEEYMSHDPRGTVLILSWFLDFAKSKRPGTWKLMFRPDILNWLQKQIDTAENSRYLWLAMYQFMMQIIALADAKSREILTGAESGYTQNPVISPSKLPLYGSRTEQDNPEVPRGLTQVQRNADHLIEFFAGWALVNCHQYRKFYVFTSVGPYQRWDEWQHLDIRVDTTAIMKCLSIDPKSSWGKLKESLSETRSQTPFTPQTPKASSSSESAASWVTHSCSPPPKHRYPQPYQ</sequence>
<proteinExistence type="predicted"/>
<keyword evidence="7" id="KW-1185">Reference proteome</keyword>
<dbReference type="CDD" id="cd18966">
    <property type="entry name" value="chromodomain"/>
    <property type="match status" value="1"/>
</dbReference>
<dbReference type="EMBL" id="SPNV01000011">
    <property type="protein sequence ID" value="KAF5866163.1"/>
    <property type="molecule type" value="Genomic_DNA"/>
</dbReference>